<dbReference type="Pfam" id="PF11835">
    <property type="entry name" value="RRM_8"/>
    <property type="match status" value="1"/>
</dbReference>
<dbReference type="AlphaFoldDB" id="A0AAW2P890"/>
<protein>
    <submittedName>
        <fullName evidence="5">Polypyrimidine tract-binding protein1</fullName>
    </submittedName>
</protein>
<dbReference type="PROSITE" id="PS50102">
    <property type="entry name" value="RRM"/>
    <property type="match status" value="1"/>
</dbReference>
<dbReference type="InterPro" id="IPR021790">
    <property type="entry name" value="PTBP1-like_RRM2"/>
</dbReference>
<dbReference type="GO" id="GO:0003723">
    <property type="term" value="F:RNA binding"/>
    <property type="evidence" value="ECO:0007669"/>
    <property type="project" value="UniProtKB-UniRule"/>
</dbReference>
<dbReference type="Pfam" id="PF00076">
    <property type="entry name" value="RRM_1"/>
    <property type="match status" value="1"/>
</dbReference>
<evidence type="ECO:0000313" key="5">
    <source>
        <dbReference type="EMBL" id="KAL0350871.1"/>
    </source>
</evidence>
<dbReference type="EMBL" id="JACGWJ010000018">
    <property type="protein sequence ID" value="KAL0350871.1"/>
    <property type="molecule type" value="Genomic_DNA"/>
</dbReference>
<reference evidence="5" key="1">
    <citation type="submission" date="2020-06" db="EMBL/GenBank/DDBJ databases">
        <authorList>
            <person name="Li T."/>
            <person name="Hu X."/>
            <person name="Zhang T."/>
            <person name="Song X."/>
            <person name="Zhang H."/>
            <person name="Dai N."/>
            <person name="Sheng W."/>
            <person name="Hou X."/>
            <person name="Wei L."/>
        </authorList>
    </citation>
    <scope>NUCLEOTIDE SEQUENCE</scope>
    <source>
        <strain evidence="5">G02</strain>
        <tissue evidence="5">Leaf</tissue>
    </source>
</reference>
<gene>
    <name evidence="5" type="ORF">Sradi_4236300</name>
</gene>
<dbReference type="CDD" id="cd12690">
    <property type="entry name" value="RRM3_PTBPH1_PTBPH2"/>
    <property type="match status" value="1"/>
</dbReference>
<comment type="caution">
    <text evidence="5">The sequence shown here is derived from an EMBL/GenBank/DDBJ whole genome shotgun (WGS) entry which is preliminary data.</text>
</comment>
<evidence type="ECO:0000259" key="4">
    <source>
        <dbReference type="PROSITE" id="PS50102"/>
    </source>
</evidence>
<evidence type="ECO:0000256" key="1">
    <source>
        <dbReference type="ARBA" id="ARBA00022737"/>
    </source>
</evidence>
<dbReference type="InterPro" id="IPR012677">
    <property type="entry name" value="Nucleotide-bd_a/b_plait_sf"/>
</dbReference>
<sequence length="362" mass="38918">MSTSGQPQFRYTQTPSKVLHLRNLPWECTEEELVELCRPFGKIVNTKCNVGANRNQAFVEYFEVLYQLKALIDGTCEYFCRHEIVHNKSPGDVPGNVLLVTIEGVEAGDVSIDVIHLPAVGADGKKMEFESNVLLASIENMQYAVTVDVLHTVFSAFGTVQKIAIFEKNGATQALIQYPDITTAAAAKNALEGHCIYDGGYCKLHLSYSRHTDLNVKAYSDKSRDYTIPLSLAMQQTPGVPTTVAGLQNPPAASAVPGVGYTSGGMVHAQAPMTPVSSWDPATPANAPAYMSVSSTFPGQAYASAPLPAYSPEAIPPLTSTIAQHNHVVSGISQIRDAQPLHQPNVLPSGILLPSQSPYYGS</sequence>
<dbReference type="SMART" id="SM00360">
    <property type="entry name" value="RRM"/>
    <property type="match status" value="2"/>
</dbReference>
<evidence type="ECO:0000256" key="3">
    <source>
        <dbReference type="PROSITE-ProRule" id="PRU00176"/>
    </source>
</evidence>
<reference evidence="5" key="2">
    <citation type="journal article" date="2024" name="Plant">
        <title>Genomic evolution and insights into agronomic trait innovations of Sesamum species.</title>
        <authorList>
            <person name="Miao H."/>
            <person name="Wang L."/>
            <person name="Qu L."/>
            <person name="Liu H."/>
            <person name="Sun Y."/>
            <person name="Le M."/>
            <person name="Wang Q."/>
            <person name="Wei S."/>
            <person name="Zheng Y."/>
            <person name="Lin W."/>
            <person name="Duan Y."/>
            <person name="Cao H."/>
            <person name="Xiong S."/>
            <person name="Wang X."/>
            <person name="Wei L."/>
            <person name="Li C."/>
            <person name="Ma Q."/>
            <person name="Ju M."/>
            <person name="Zhao R."/>
            <person name="Li G."/>
            <person name="Mu C."/>
            <person name="Tian Q."/>
            <person name="Mei H."/>
            <person name="Zhang T."/>
            <person name="Gao T."/>
            <person name="Zhang H."/>
        </authorList>
    </citation>
    <scope>NUCLEOTIDE SEQUENCE</scope>
    <source>
        <strain evidence="5">G02</strain>
    </source>
</reference>
<keyword evidence="2 3" id="KW-0694">RNA-binding</keyword>
<proteinExistence type="predicted"/>
<name>A0AAW2P890_SESRA</name>
<dbReference type="InterPro" id="IPR000504">
    <property type="entry name" value="RRM_dom"/>
</dbReference>
<organism evidence="5">
    <name type="scientific">Sesamum radiatum</name>
    <name type="common">Black benniseed</name>
    <dbReference type="NCBI Taxonomy" id="300843"/>
    <lineage>
        <taxon>Eukaryota</taxon>
        <taxon>Viridiplantae</taxon>
        <taxon>Streptophyta</taxon>
        <taxon>Embryophyta</taxon>
        <taxon>Tracheophyta</taxon>
        <taxon>Spermatophyta</taxon>
        <taxon>Magnoliopsida</taxon>
        <taxon>eudicotyledons</taxon>
        <taxon>Gunneridae</taxon>
        <taxon>Pentapetalae</taxon>
        <taxon>asterids</taxon>
        <taxon>lamiids</taxon>
        <taxon>Lamiales</taxon>
        <taxon>Pedaliaceae</taxon>
        <taxon>Sesamum</taxon>
    </lineage>
</organism>
<dbReference type="InterPro" id="IPR034794">
    <property type="entry name" value="PTBPH1/PTBPH2_RRM3"/>
</dbReference>
<dbReference type="PANTHER" id="PTHR15592">
    <property type="entry name" value="MATRIN 3/NUCLEAR PROTEIN 220-RELATED"/>
    <property type="match status" value="1"/>
</dbReference>
<evidence type="ECO:0000256" key="2">
    <source>
        <dbReference type="ARBA" id="ARBA00022884"/>
    </source>
</evidence>
<dbReference type="FunFam" id="3.30.70.330:FF:000324">
    <property type="entry name" value="Polypyrimidine tract-binding protein-like 2"/>
    <property type="match status" value="1"/>
</dbReference>
<keyword evidence="1" id="KW-0677">Repeat</keyword>
<dbReference type="Gene3D" id="3.30.70.330">
    <property type="match status" value="2"/>
</dbReference>
<dbReference type="SUPFAM" id="SSF54928">
    <property type="entry name" value="RNA-binding domain, RBD"/>
    <property type="match status" value="2"/>
</dbReference>
<accession>A0AAW2P890</accession>
<dbReference type="InterPro" id="IPR035979">
    <property type="entry name" value="RBD_domain_sf"/>
</dbReference>
<feature type="domain" description="RRM" evidence="4">
    <location>
        <begin position="17"/>
        <end position="75"/>
    </location>
</feature>